<feature type="transmembrane region" description="Helical" evidence="7">
    <location>
        <begin position="86"/>
        <end position="108"/>
    </location>
</feature>
<keyword evidence="2" id="KW-0813">Transport</keyword>
<feature type="transmembrane region" description="Helical" evidence="7">
    <location>
        <begin position="411"/>
        <end position="433"/>
    </location>
</feature>
<dbReference type="GO" id="GO:0005886">
    <property type="term" value="C:plasma membrane"/>
    <property type="evidence" value="ECO:0007669"/>
    <property type="project" value="UniProtKB-SubCell"/>
</dbReference>
<keyword evidence="4 7" id="KW-0812">Transmembrane</keyword>
<dbReference type="InterPro" id="IPR010290">
    <property type="entry name" value="TM_effector"/>
</dbReference>
<comment type="subcellular location">
    <subcellularLocation>
        <location evidence="1">Cell membrane</location>
        <topology evidence="1">Multi-pass membrane protein</topology>
    </subcellularLocation>
</comment>
<gene>
    <name evidence="9" type="ORF">E6G98_09920</name>
</gene>
<dbReference type="SUPFAM" id="SSF103473">
    <property type="entry name" value="MFS general substrate transporter"/>
    <property type="match status" value="1"/>
</dbReference>
<evidence type="ECO:0000256" key="7">
    <source>
        <dbReference type="SAM" id="Phobius"/>
    </source>
</evidence>
<evidence type="ECO:0000256" key="6">
    <source>
        <dbReference type="ARBA" id="ARBA00023136"/>
    </source>
</evidence>
<evidence type="ECO:0000256" key="3">
    <source>
        <dbReference type="ARBA" id="ARBA00022475"/>
    </source>
</evidence>
<dbReference type="InterPro" id="IPR036259">
    <property type="entry name" value="MFS_trans_sf"/>
</dbReference>
<feature type="transmembrane region" description="Helical" evidence="7">
    <location>
        <begin position="352"/>
        <end position="374"/>
    </location>
</feature>
<feature type="transmembrane region" description="Helical" evidence="7">
    <location>
        <begin position="386"/>
        <end position="405"/>
    </location>
</feature>
<feature type="transmembrane region" description="Helical" evidence="7">
    <location>
        <begin position="262"/>
        <end position="280"/>
    </location>
</feature>
<evidence type="ECO:0000259" key="8">
    <source>
        <dbReference type="PROSITE" id="PS50850"/>
    </source>
</evidence>
<evidence type="ECO:0000313" key="10">
    <source>
        <dbReference type="Proteomes" id="UP000315217"/>
    </source>
</evidence>
<dbReference type="PANTHER" id="PTHR23513">
    <property type="entry name" value="INTEGRAL MEMBRANE EFFLUX PROTEIN-RELATED"/>
    <property type="match status" value="1"/>
</dbReference>
<protein>
    <submittedName>
        <fullName evidence="9">MFS transporter</fullName>
    </submittedName>
</protein>
<feature type="transmembrane region" description="Helical" evidence="7">
    <location>
        <begin position="57"/>
        <end position="80"/>
    </location>
</feature>
<dbReference type="PROSITE" id="PS50850">
    <property type="entry name" value="MFS"/>
    <property type="match status" value="1"/>
</dbReference>
<dbReference type="GO" id="GO:0022857">
    <property type="term" value="F:transmembrane transporter activity"/>
    <property type="evidence" value="ECO:0007669"/>
    <property type="project" value="InterPro"/>
</dbReference>
<feature type="transmembrane region" description="Helical" evidence="7">
    <location>
        <begin position="326"/>
        <end position="346"/>
    </location>
</feature>
<dbReference type="InterPro" id="IPR020846">
    <property type="entry name" value="MFS_dom"/>
</dbReference>
<feature type="transmembrane region" description="Helical" evidence="7">
    <location>
        <begin position="183"/>
        <end position="209"/>
    </location>
</feature>
<dbReference type="Pfam" id="PF05977">
    <property type="entry name" value="MFS_3"/>
    <property type="match status" value="1"/>
</dbReference>
<accession>A0A537LMX3</accession>
<evidence type="ECO:0000256" key="2">
    <source>
        <dbReference type="ARBA" id="ARBA00022448"/>
    </source>
</evidence>
<keyword evidence="5 7" id="KW-1133">Transmembrane helix</keyword>
<feature type="transmembrane region" description="Helical" evidence="7">
    <location>
        <begin position="300"/>
        <end position="319"/>
    </location>
</feature>
<dbReference type="Proteomes" id="UP000315217">
    <property type="component" value="Unassembled WGS sequence"/>
</dbReference>
<dbReference type="AlphaFoldDB" id="A0A537LMX3"/>
<name>A0A537LMX3_9BACT</name>
<keyword evidence="3" id="KW-1003">Cell membrane</keyword>
<sequence length="441" mass="45841">MAAGGGGGAGAVVGGVAGDAGVRLDHPILPGLTAQVAVLPAPRVSAFAPLRHRDFRLLWIGLVISNTGSWMQFVALGYLVDRLTQSPLYLGILAFAQAVPRLMFALVGGTAADRMDRRRVLLATNLFLLISAGVLGLLTATGRIQIWQVLVLGALNSLVQSFDVPARHSLVPQLVEEREVLTAVTLNSVAFNGSGIFGPSLGGVIIAAAGEAGCFYLNAASFLAVVAALWVMTVPPQQAPSRAPLSDDLRESVQLLRADRRVRRFLGALLVLSFFGRPYIRMMPAFAREVLHVGATSLGLLQAAPGAGTLAAVLLVGRVSEARGMGVLLGTATLIFGILVAAFGVVPSFHVALALLVLIGTAQSLALSTANTLIQLAAPPHARGRLMGLYSMVTFGGFALGSLPVGAAADVIGVGPAVSLGGVIVVLLAIWFLPRLRDRER</sequence>
<organism evidence="9 10">
    <name type="scientific">Candidatus Segetimicrobium genomatis</name>
    <dbReference type="NCBI Taxonomy" id="2569760"/>
    <lineage>
        <taxon>Bacteria</taxon>
        <taxon>Bacillati</taxon>
        <taxon>Candidatus Sysuimicrobiota</taxon>
        <taxon>Candidatus Sysuimicrobiia</taxon>
        <taxon>Candidatus Sysuimicrobiales</taxon>
        <taxon>Candidatus Segetimicrobiaceae</taxon>
        <taxon>Candidatus Segetimicrobium</taxon>
    </lineage>
</organism>
<keyword evidence="6 7" id="KW-0472">Membrane</keyword>
<feature type="transmembrane region" description="Helical" evidence="7">
    <location>
        <begin position="120"/>
        <end position="138"/>
    </location>
</feature>
<evidence type="ECO:0000256" key="1">
    <source>
        <dbReference type="ARBA" id="ARBA00004651"/>
    </source>
</evidence>
<evidence type="ECO:0000313" key="9">
    <source>
        <dbReference type="EMBL" id="TMJ09322.1"/>
    </source>
</evidence>
<reference evidence="9 10" key="1">
    <citation type="journal article" date="2019" name="Nat. Microbiol.">
        <title>Mediterranean grassland soil C-N compound turnover is dependent on rainfall and depth, and is mediated by genomically divergent microorganisms.</title>
        <authorList>
            <person name="Diamond S."/>
            <person name="Andeer P.F."/>
            <person name="Li Z."/>
            <person name="Crits-Christoph A."/>
            <person name="Burstein D."/>
            <person name="Anantharaman K."/>
            <person name="Lane K.R."/>
            <person name="Thomas B.C."/>
            <person name="Pan C."/>
            <person name="Northen T.R."/>
            <person name="Banfield J.F."/>
        </authorList>
    </citation>
    <scope>NUCLEOTIDE SEQUENCE [LARGE SCALE GENOMIC DNA]</scope>
    <source>
        <strain evidence="9">NP_1</strain>
    </source>
</reference>
<proteinExistence type="predicted"/>
<dbReference type="PANTHER" id="PTHR23513:SF11">
    <property type="entry name" value="STAPHYLOFERRIN A TRANSPORTER"/>
    <property type="match status" value="1"/>
</dbReference>
<dbReference type="EMBL" id="VBAI01000161">
    <property type="protein sequence ID" value="TMJ09322.1"/>
    <property type="molecule type" value="Genomic_DNA"/>
</dbReference>
<evidence type="ECO:0000256" key="4">
    <source>
        <dbReference type="ARBA" id="ARBA00022692"/>
    </source>
</evidence>
<feature type="domain" description="Major facilitator superfamily (MFS) profile" evidence="8">
    <location>
        <begin position="54"/>
        <end position="437"/>
    </location>
</feature>
<comment type="caution">
    <text evidence="9">The sequence shown here is derived from an EMBL/GenBank/DDBJ whole genome shotgun (WGS) entry which is preliminary data.</text>
</comment>
<dbReference type="CDD" id="cd06173">
    <property type="entry name" value="MFS_MefA_like"/>
    <property type="match status" value="1"/>
</dbReference>
<evidence type="ECO:0000256" key="5">
    <source>
        <dbReference type="ARBA" id="ARBA00022989"/>
    </source>
</evidence>
<dbReference type="Gene3D" id="1.20.1250.20">
    <property type="entry name" value="MFS general substrate transporter like domains"/>
    <property type="match status" value="1"/>
</dbReference>